<evidence type="ECO:0000313" key="3">
    <source>
        <dbReference type="EMBL" id="WXB15400.1"/>
    </source>
</evidence>
<feature type="compositionally biased region" description="Polar residues" evidence="2">
    <location>
        <begin position="25"/>
        <end position="39"/>
    </location>
</feature>
<proteinExistence type="predicted"/>
<feature type="coiled-coil region" evidence="1">
    <location>
        <begin position="182"/>
        <end position="223"/>
    </location>
</feature>
<dbReference type="RefSeq" id="WP_394825026.1">
    <property type="nucleotide sequence ID" value="NZ_CP089984.1"/>
</dbReference>
<feature type="compositionally biased region" description="Polar residues" evidence="2">
    <location>
        <begin position="95"/>
        <end position="106"/>
    </location>
</feature>
<feature type="compositionally biased region" description="Pro residues" evidence="2">
    <location>
        <begin position="108"/>
        <end position="124"/>
    </location>
</feature>
<evidence type="ECO:0000256" key="1">
    <source>
        <dbReference type="SAM" id="Coils"/>
    </source>
</evidence>
<protein>
    <submittedName>
        <fullName evidence="3">Uncharacterized protein</fullName>
    </submittedName>
</protein>
<sequence>MPASSQFIADVLKGMPDLYKPLATENASYTPPVSSQMSTPAPAPIEMPLPTPRPPPRPGAAGSLGGPGADLQLPWNLESPGPPHDAGGMSVQPPALSTPNMSYASQAPTPPPTVPGSGAPPPPGVVMMRGGTTPAREVPTMGETQLKLLNKAQQERAHGLEVASEFEKKAATQQAMAATVRQDEAEAQMRAATQARALEQQRLDAANDDMRKASTDIAATKDTDFWADNSVGGKIGMALALGLGQLGASLTKGQNSAMQILQSQIDSDIKTKQMNFQRKLALRDSAQQRFNNLANQIGLDSAKDVYAAAARERVASRADQIAASLKIPEIDANAAKLKASMSADADEFRAKAALKYVAAQKTAPQYMIPGNPVPVSGPTAFAALEKRGEQASEQQNRLDVASMKDGARTDEGTKLIAQEYQRAKIPERLAALDAAAQSMVPSAQNPDAQAGIGITGRTVRGALGDLGYTTVYGSEAGKREQNWDKVKAGIRNAITGAGMSDEERERLDAMLDGAGTPEARANTIAVMRSELQAQANAIHAGAGPEATERFLSNLQRVTPSKIQTTPVKR</sequence>
<dbReference type="Proteomes" id="UP001370348">
    <property type="component" value="Chromosome"/>
</dbReference>
<keyword evidence="1" id="KW-0175">Coiled coil</keyword>
<feature type="compositionally biased region" description="Pro residues" evidence="2">
    <location>
        <begin position="41"/>
        <end position="58"/>
    </location>
</feature>
<gene>
    <name evidence="3" type="ORF">LZC94_47215</name>
</gene>
<accession>A0ABZ2LYJ2</accession>
<evidence type="ECO:0000256" key="2">
    <source>
        <dbReference type="SAM" id="MobiDB-lite"/>
    </source>
</evidence>
<dbReference type="EMBL" id="CP089984">
    <property type="protein sequence ID" value="WXB15400.1"/>
    <property type="molecule type" value="Genomic_DNA"/>
</dbReference>
<organism evidence="3 4">
    <name type="scientific">Pendulispora albinea</name>
    <dbReference type="NCBI Taxonomy" id="2741071"/>
    <lineage>
        <taxon>Bacteria</taxon>
        <taxon>Pseudomonadati</taxon>
        <taxon>Myxococcota</taxon>
        <taxon>Myxococcia</taxon>
        <taxon>Myxococcales</taxon>
        <taxon>Sorangiineae</taxon>
        <taxon>Pendulisporaceae</taxon>
        <taxon>Pendulispora</taxon>
    </lineage>
</organism>
<reference evidence="3 4" key="1">
    <citation type="submission" date="2021-12" db="EMBL/GenBank/DDBJ databases">
        <title>Discovery of the Pendulisporaceae a myxobacterial family with distinct sporulation behavior and unique specialized metabolism.</title>
        <authorList>
            <person name="Garcia R."/>
            <person name="Popoff A."/>
            <person name="Bader C.D."/>
            <person name="Loehr J."/>
            <person name="Walesch S."/>
            <person name="Walt C."/>
            <person name="Boldt J."/>
            <person name="Bunk B."/>
            <person name="Haeckl F.J.F.P.J."/>
            <person name="Gunesch A.P."/>
            <person name="Birkelbach J."/>
            <person name="Nuebel U."/>
            <person name="Pietschmann T."/>
            <person name="Bach T."/>
            <person name="Mueller R."/>
        </authorList>
    </citation>
    <scope>NUCLEOTIDE SEQUENCE [LARGE SCALE GENOMIC DNA]</scope>
    <source>
        <strain evidence="3 4">MSr11954</strain>
    </source>
</reference>
<feature type="region of interest" description="Disordered" evidence="2">
    <location>
        <begin position="25"/>
        <end position="124"/>
    </location>
</feature>
<keyword evidence="4" id="KW-1185">Reference proteome</keyword>
<evidence type="ECO:0000313" key="4">
    <source>
        <dbReference type="Proteomes" id="UP001370348"/>
    </source>
</evidence>
<feature type="region of interest" description="Disordered" evidence="2">
    <location>
        <begin position="550"/>
        <end position="569"/>
    </location>
</feature>
<name>A0ABZ2LYJ2_9BACT</name>